<reference evidence="3 4" key="1">
    <citation type="submission" date="2023-10" db="EMBL/GenBank/DDBJ databases">
        <title>Saccharopolyspora sp. nov., isolated from mangrove soil.</title>
        <authorList>
            <person name="Lu Y."/>
            <person name="Liu W."/>
        </authorList>
    </citation>
    <scope>NUCLEOTIDE SEQUENCE [LARGE SCALE GENOMIC DNA]</scope>
    <source>
        <strain evidence="3 4">S2-29</strain>
    </source>
</reference>
<dbReference type="PANTHER" id="PTHR11092">
    <property type="entry name" value="SUGAR NUCLEOTIDE EPIMERASE RELATED"/>
    <property type="match status" value="1"/>
</dbReference>
<dbReference type="EMBL" id="JAWLNX010000010">
    <property type="protein sequence ID" value="MEB3369086.1"/>
    <property type="molecule type" value="Genomic_DNA"/>
</dbReference>
<dbReference type="Pfam" id="PF01370">
    <property type="entry name" value="Epimerase"/>
    <property type="match status" value="1"/>
</dbReference>
<dbReference type="SUPFAM" id="SSF55961">
    <property type="entry name" value="Bet v1-like"/>
    <property type="match status" value="1"/>
</dbReference>
<sequence>MAVRFSSVVEGSVEEVFAWHSRPGAISRLTPPWQPVRVRAEAASLRDGTAVLGLPGGLRWVASHRPNGYAPPHRFVDELTSLPLSAVLSWRHTHEFSPAGGTTTRVTDAVETALPRSALRAMFTYRHAQLADDLASHARARSWRSSPVTVALTGSAGLVGTALAALLSTGGHRVIRLNPHPARQPDERHWNPADPAPELLTGVDVVVHLASDPVGSGARPTLLLARRAATTAGGPSAFVAASDVGYYGREQGEEVLTEAGPRGDGALADAVAARESATAPAAEAGLRAVVVRTGIVQSPRGGALKRLFPLFSAGLGGSLGEGRRWLPWIGLDDLADVHLRAVLDAGLSGPVNAVAPEPVRLDDYARTLARVLARPALLPSPLAGLVLGGREAAADQRVEPDRLRRAGHHFRHPDLDAALRHVLGRA</sequence>
<comment type="caution">
    <text evidence="3">The sequence shown here is derived from an EMBL/GenBank/DDBJ whole genome shotgun (WGS) entry which is preliminary data.</text>
</comment>
<protein>
    <submittedName>
        <fullName evidence="3">DUF1731 domain-containing protein</fullName>
    </submittedName>
</protein>
<accession>A0ABU6AC37</accession>
<dbReference type="InterPro" id="IPR023393">
    <property type="entry name" value="START-like_dom_sf"/>
</dbReference>
<evidence type="ECO:0000313" key="4">
    <source>
        <dbReference type="Proteomes" id="UP001327093"/>
    </source>
</evidence>
<dbReference type="RefSeq" id="WP_324266581.1">
    <property type="nucleotide sequence ID" value="NZ_JAWLNX010000010.1"/>
</dbReference>
<dbReference type="PANTHER" id="PTHR11092:SF0">
    <property type="entry name" value="EPIMERASE FAMILY PROTEIN SDR39U1"/>
    <property type="match status" value="1"/>
</dbReference>
<dbReference type="Gene3D" id="3.30.530.20">
    <property type="match status" value="1"/>
</dbReference>
<feature type="domain" description="DUF1731" evidence="2">
    <location>
        <begin position="385"/>
        <end position="422"/>
    </location>
</feature>
<feature type="domain" description="NAD-dependent epimerase/dehydratase" evidence="1">
    <location>
        <begin position="151"/>
        <end position="343"/>
    </location>
</feature>
<evidence type="ECO:0000259" key="2">
    <source>
        <dbReference type="Pfam" id="PF08338"/>
    </source>
</evidence>
<proteinExistence type="predicted"/>
<organism evidence="3 4">
    <name type="scientific">Saccharopolyspora mangrovi</name>
    <dbReference type="NCBI Taxonomy" id="3082379"/>
    <lineage>
        <taxon>Bacteria</taxon>
        <taxon>Bacillati</taxon>
        <taxon>Actinomycetota</taxon>
        <taxon>Actinomycetes</taxon>
        <taxon>Pseudonocardiales</taxon>
        <taxon>Pseudonocardiaceae</taxon>
        <taxon>Saccharopolyspora</taxon>
    </lineage>
</organism>
<dbReference type="Pfam" id="PF08338">
    <property type="entry name" value="DUF1731"/>
    <property type="match status" value="1"/>
</dbReference>
<dbReference type="InterPro" id="IPR013549">
    <property type="entry name" value="DUF1731"/>
</dbReference>
<dbReference type="SUPFAM" id="SSF51735">
    <property type="entry name" value="NAD(P)-binding Rossmann-fold domains"/>
    <property type="match status" value="1"/>
</dbReference>
<dbReference type="InterPro" id="IPR036291">
    <property type="entry name" value="NAD(P)-bd_dom_sf"/>
</dbReference>
<gene>
    <name evidence="3" type="ORF">R4I43_16890</name>
</gene>
<keyword evidence="4" id="KW-1185">Reference proteome</keyword>
<dbReference type="CDD" id="cd07820">
    <property type="entry name" value="SRPBCC_3"/>
    <property type="match status" value="1"/>
</dbReference>
<evidence type="ECO:0000313" key="3">
    <source>
        <dbReference type="EMBL" id="MEB3369086.1"/>
    </source>
</evidence>
<dbReference type="Gene3D" id="3.40.50.720">
    <property type="entry name" value="NAD(P)-binding Rossmann-like Domain"/>
    <property type="match status" value="1"/>
</dbReference>
<evidence type="ECO:0000259" key="1">
    <source>
        <dbReference type="Pfam" id="PF01370"/>
    </source>
</evidence>
<dbReference type="Proteomes" id="UP001327093">
    <property type="component" value="Unassembled WGS sequence"/>
</dbReference>
<dbReference type="InterPro" id="IPR001509">
    <property type="entry name" value="Epimerase_deHydtase"/>
</dbReference>
<name>A0ABU6AC37_9PSEU</name>